<feature type="domain" description="DUF5753" evidence="1">
    <location>
        <begin position="2"/>
        <end position="157"/>
    </location>
</feature>
<organism evidence="2 3">
    <name type="scientific">Actinoallomurus vinaceus</name>
    <dbReference type="NCBI Taxonomy" id="1080074"/>
    <lineage>
        <taxon>Bacteria</taxon>
        <taxon>Bacillati</taxon>
        <taxon>Actinomycetota</taxon>
        <taxon>Actinomycetes</taxon>
        <taxon>Streptosporangiales</taxon>
        <taxon>Thermomonosporaceae</taxon>
        <taxon>Actinoallomurus</taxon>
    </lineage>
</organism>
<accession>A0ABP8UQN5</accession>
<evidence type="ECO:0000259" key="1">
    <source>
        <dbReference type="Pfam" id="PF19054"/>
    </source>
</evidence>
<name>A0ABP8UQN5_9ACTN</name>
<keyword evidence="3" id="KW-1185">Reference proteome</keyword>
<proteinExistence type="predicted"/>
<protein>
    <recommendedName>
        <fullName evidence="1">DUF5753 domain-containing protein</fullName>
    </recommendedName>
</protein>
<dbReference type="InterPro" id="IPR043917">
    <property type="entry name" value="DUF5753"/>
</dbReference>
<dbReference type="Pfam" id="PF19054">
    <property type="entry name" value="DUF5753"/>
    <property type="match status" value="1"/>
</dbReference>
<dbReference type="Proteomes" id="UP001501442">
    <property type="component" value="Unassembled WGS sequence"/>
</dbReference>
<evidence type="ECO:0000313" key="3">
    <source>
        <dbReference type="Proteomes" id="UP001501442"/>
    </source>
</evidence>
<reference evidence="3" key="1">
    <citation type="journal article" date="2019" name="Int. J. Syst. Evol. Microbiol.">
        <title>The Global Catalogue of Microorganisms (GCM) 10K type strain sequencing project: providing services to taxonomists for standard genome sequencing and annotation.</title>
        <authorList>
            <consortium name="The Broad Institute Genomics Platform"/>
            <consortium name="The Broad Institute Genome Sequencing Center for Infectious Disease"/>
            <person name="Wu L."/>
            <person name="Ma J."/>
        </authorList>
    </citation>
    <scope>NUCLEOTIDE SEQUENCE [LARGE SCALE GENOMIC DNA]</scope>
    <source>
        <strain evidence="3">JCM 17939</strain>
    </source>
</reference>
<dbReference type="EMBL" id="BAABHK010000017">
    <property type="protein sequence ID" value="GAA4636256.1"/>
    <property type="molecule type" value="Genomic_DNA"/>
</dbReference>
<sequence length="177" mass="20285">MRVFEPHFVPGLLQTPEYARLRLQVRARLHDRSSGDLEDAVAMRMARQEVLRRKEMRFHFLVAEFGLRSGAYADKAVMQRQVRFLQGVSADNVKLGVLPVGVEWHVNIDHGFWMFDSSQVLIETLTADLRLTQRSELEDYERVFNILADIAVYGNQAEAIFAKITSDLDSDRSVGCE</sequence>
<evidence type="ECO:0000313" key="2">
    <source>
        <dbReference type="EMBL" id="GAA4636256.1"/>
    </source>
</evidence>
<gene>
    <name evidence="2" type="ORF">GCM10023196_085280</name>
</gene>
<comment type="caution">
    <text evidence="2">The sequence shown here is derived from an EMBL/GenBank/DDBJ whole genome shotgun (WGS) entry which is preliminary data.</text>
</comment>